<evidence type="ECO:0000313" key="1">
    <source>
        <dbReference type="EMBL" id="OPJ57289.1"/>
    </source>
</evidence>
<dbReference type="EMBL" id="MZGW01000001">
    <property type="protein sequence ID" value="OPJ57289.1"/>
    <property type="molecule type" value="Genomic_DNA"/>
</dbReference>
<dbReference type="RefSeq" id="WP_079411007.1">
    <property type="nucleotide sequence ID" value="NZ_MZGW01000001.1"/>
</dbReference>
<protein>
    <recommendedName>
        <fullName evidence="3">YtxH-like protein</fullName>
    </recommendedName>
</protein>
<keyword evidence="2" id="KW-1185">Reference proteome</keyword>
<evidence type="ECO:0008006" key="3">
    <source>
        <dbReference type="Google" id="ProtNLM"/>
    </source>
</evidence>
<dbReference type="AlphaFoldDB" id="A0A1V4IBI6"/>
<dbReference type="STRING" id="29349.CLOTH_05720"/>
<comment type="caution">
    <text evidence="1">The sequence shown here is derived from an EMBL/GenBank/DDBJ whole genome shotgun (WGS) entry which is preliminary data.</text>
</comment>
<gene>
    <name evidence="1" type="ORF">CLOTH_05720</name>
</gene>
<name>A0A1V4IBI6_9FIRM</name>
<sequence>MRRNGNGMTNAAIIGGLLGATASAYALSRMNMGQRRKVYRAGRNIAKFASKMMDRMDNGWM</sequence>
<dbReference type="Proteomes" id="UP000190140">
    <property type="component" value="Unassembled WGS sequence"/>
</dbReference>
<reference evidence="1 2" key="1">
    <citation type="submission" date="2017-03" db="EMBL/GenBank/DDBJ databases">
        <title>Genome sequence of Clostridium thermoalcaliphilum DSM 7309.</title>
        <authorList>
            <person name="Poehlein A."/>
            <person name="Daniel R."/>
        </authorList>
    </citation>
    <scope>NUCLEOTIDE SEQUENCE [LARGE SCALE GENOMIC DNA]</scope>
    <source>
        <strain evidence="1 2">DSM 7309</strain>
    </source>
</reference>
<accession>A0A1V4IBI6</accession>
<dbReference type="OrthoDB" id="1753606at2"/>
<organism evidence="1 2">
    <name type="scientific">Alkalithermobacter paradoxus</name>
    <dbReference type="NCBI Taxonomy" id="29349"/>
    <lineage>
        <taxon>Bacteria</taxon>
        <taxon>Bacillati</taxon>
        <taxon>Bacillota</taxon>
        <taxon>Clostridia</taxon>
        <taxon>Peptostreptococcales</taxon>
        <taxon>Tepidibacteraceae</taxon>
        <taxon>Alkalithermobacter</taxon>
    </lineage>
</organism>
<evidence type="ECO:0000313" key="2">
    <source>
        <dbReference type="Proteomes" id="UP000190140"/>
    </source>
</evidence>
<proteinExistence type="predicted"/>